<evidence type="ECO:0000313" key="3">
    <source>
        <dbReference type="EMBL" id="QAY74717.1"/>
    </source>
</evidence>
<dbReference type="Pfam" id="PF03808">
    <property type="entry name" value="Glyco_tran_WecG"/>
    <property type="match status" value="1"/>
</dbReference>
<organism evidence="3 4">
    <name type="scientific">Agromyces protaetiae</name>
    <dbReference type="NCBI Taxonomy" id="2509455"/>
    <lineage>
        <taxon>Bacteria</taxon>
        <taxon>Bacillati</taxon>
        <taxon>Actinomycetota</taxon>
        <taxon>Actinomycetes</taxon>
        <taxon>Micrococcales</taxon>
        <taxon>Microbacteriaceae</taxon>
        <taxon>Agromyces</taxon>
    </lineage>
</organism>
<protein>
    <submittedName>
        <fullName evidence="3">Glycosyltransferase</fullName>
    </submittedName>
</protein>
<dbReference type="CDD" id="cd06533">
    <property type="entry name" value="Glyco_transf_WecG_TagA"/>
    <property type="match status" value="1"/>
</dbReference>
<reference evidence="3 4" key="1">
    <citation type="submission" date="2019-01" db="EMBL/GenBank/DDBJ databases">
        <title>Genome sequencing of strain FW100M-8.</title>
        <authorList>
            <person name="Heo J."/>
            <person name="Kim S.-J."/>
            <person name="Kim J.-S."/>
            <person name="Hong S.-B."/>
            <person name="Kwon S.-W."/>
        </authorList>
    </citation>
    <scope>NUCLEOTIDE SEQUENCE [LARGE SCALE GENOMIC DNA]</scope>
    <source>
        <strain evidence="3 4">FW100M-8</strain>
    </source>
</reference>
<keyword evidence="2 3" id="KW-0808">Transferase</keyword>
<name>A0A4P6FL18_9MICO</name>
<keyword evidence="1" id="KW-0328">Glycosyltransferase</keyword>
<dbReference type="Proteomes" id="UP000291259">
    <property type="component" value="Chromosome"/>
</dbReference>
<dbReference type="GO" id="GO:0016758">
    <property type="term" value="F:hexosyltransferase activity"/>
    <property type="evidence" value="ECO:0007669"/>
    <property type="project" value="TreeGrafter"/>
</dbReference>
<dbReference type="PANTHER" id="PTHR34136">
    <property type="match status" value="1"/>
</dbReference>
<evidence type="ECO:0000256" key="1">
    <source>
        <dbReference type="ARBA" id="ARBA00022676"/>
    </source>
</evidence>
<dbReference type="AlphaFoldDB" id="A0A4P6FL18"/>
<dbReference type="PANTHER" id="PTHR34136:SF1">
    <property type="entry name" value="UDP-N-ACETYL-D-MANNOSAMINURONIC ACID TRANSFERASE"/>
    <property type="match status" value="1"/>
</dbReference>
<evidence type="ECO:0000256" key="2">
    <source>
        <dbReference type="ARBA" id="ARBA00022679"/>
    </source>
</evidence>
<evidence type="ECO:0000313" key="4">
    <source>
        <dbReference type="Proteomes" id="UP000291259"/>
    </source>
</evidence>
<dbReference type="KEGG" id="agf:ET445_16610"/>
<dbReference type="InterPro" id="IPR004629">
    <property type="entry name" value="WecG_TagA_CpsF"/>
</dbReference>
<accession>A0A4P6FL18</accession>
<dbReference type="OrthoDB" id="9771846at2"/>
<gene>
    <name evidence="3" type="ORF">ET445_16610</name>
</gene>
<keyword evidence="4" id="KW-1185">Reference proteome</keyword>
<proteinExistence type="predicted"/>
<dbReference type="EMBL" id="CP035491">
    <property type="protein sequence ID" value="QAY74717.1"/>
    <property type="molecule type" value="Genomic_DNA"/>
</dbReference>
<sequence length="250" mass="27485">MRSRHELAEGLLPKVLASNAQLDSLPLGGPHRVQTVNLHHLALAERSDDFWSAMLSADYVTADGWPVVQLFRSRGLDLERVTGSEWLSRAVGSNALAGHRVGLLGGSHDVGARFKRILGESLVFREHGNRDEWSATQIAEDATRMDVDVLLVAVTPPYGDLIAMKLVDAGYVGTVMSVGGGVDMLVGAQRAAPEWLKRFGLEWFARLSANPRRLWRRYFVECMPTFVRVIVPALVVRTPSAPASSYEGVR</sequence>